<comment type="caution">
    <text evidence="1">The sequence shown here is derived from an EMBL/GenBank/DDBJ whole genome shotgun (WGS) entry which is preliminary data.</text>
</comment>
<sequence length="192" mass="22783">MKELNLELIKEELLEFSIVNNSYINTYHEFIRYFEKIEQIEKHHLIISSHFVYGWMPTILSLNQEKLPEVLKLLNQVKNGYLLTAPELEILKNCINNSLVGLSKLLHFIKPEIYAIWDSRIFRFLTGKKSTYGINRPTAYLSYLQDLKKITDQQEFEQHYQKIQENFNYPISKFRAIEIVMFQSSNGSKKTV</sequence>
<reference evidence="1 2" key="1">
    <citation type="submission" date="2023-09" db="EMBL/GenBank/DDBJ databases">
        <authorList>
            <person name="Rey-Velasco X."/>
        </authorList>
    </citation>
    <scope>NUCLEOTIDE SEQUENCE [LARGE SCALE GENOMIC DNA]</scope>
    <source>
        <strain evidence="1 2">F260</strain>
    </source>
</reference>
<proteinExistence type="predicted"/>
<organism evidence="1 2">
    <name type="scientific">Autumnicola lenta</name>
    <dbReference type="NCBI Taxonomy" id="3075593"/>
    <lineage>
        <taxon>Bacteria</taxon>
        <taxon>Pseudomonadati</taxon>
        <taxon>Bacteroidota</taxon>
        <taxon>Flavobacteriia</taxon>
        <taxon>Flavobacteriales</taxon>
        <taxon>Flavobacteriaceae</taxon>
        <taxon>Autumnicola</taxon>
    </lineage>
</organism>
<evidence type="ECO:0000313" key="1">
    <source>
        <dbReference type="EMBL" id="MDT0648400.1"/>
    </source>
</evidence>
<protein>
    <submittedName>
        <fullName evidence="1">Uncharacterized protein</fullName>
    </submittedName>
</protein>
<name>A0ABU3CR26_9FLAO</name>
<dbReference type="EMBL" id="JAVRHO010000043">
    <property type="protein sequence ID" value="MDT0648400.1"/>
    <property type="molecule type" value="Genomic_DNA"/>
</dbReference>
<accession>A0ABU3CR26</accession>
<dbReference type="RefSeq" id="WP_311496492.1">
    <property type="nucleotide sequence ID" value="NZ_JAVRHO010000043.1"/>
</dbReference>
<dbReference type="Proteomes" id="UP001245285">
    <property type="component" value="Unassembled WGS sequence"/>
</dbReference>
<gene>
    <name evidence="1" type="ORF">RM545_17040</name>
</gene>
<keyword evidence="2" id="KW-1185">Reference proteome</keyword>
<evidence type="ECO:0000313" key="2">
    <source>
        <dbReference type="Proteomes" id="UP001245285"/>
    </source>
</evidence>